<keyword evidence="5" id="KW-1185">Reference proteome</keyword>
<keyword evidence="1" id="KW-0732">Signal</keyword>
<evidence type="ECO:0000259" key="3">
    <source>
        <dbReference type="Pfam" id="PF19077"/>
    </source>
</evidence>
<dbReference type="InterPro" id="IPR044016">
    <property type="entry name" value="Big_13"/>
</dbReference>
<protein>
    <submittedName>
        <fullName evidence="4">T9SS type A sorting domain-containing protein</fullName>
    </submittedName>
</protein>
<dbReference type="Gene3D" id="2.60.40.10">
    <property type="entry name" value="Immunoglobulins"/>
    <property type="match status" value="3"/>
</dbReference>
<dbReference type="RefSeq" id="WP_135464746.1">
    <property type="nucleotide sequence ID" value="NZ_SRLC01000002.1"/>
</dbReference>
<feature type="domain" description="Secretion system C-terminal sorting" evidence="2">
    <location>
        <begin position="1064"/>
        <end position="1141"/>
    </location>
</feature>
<dbReference type="InterPro" id="IPR013783">
    <property type="entry name" value="Ig-like_fold"/>
</dbReference>
<evidence type="ECO:0000256" key="1">
    <source>
        <dbReference type="SAM" id="SignalP"/>
    </source>
</evidence>
<evidence type="ECO:0000313" key="5">
    <source>
        <dbReference type="Proteomes" id="UP000297549"/>
    </source>
</evidence>
<dbReference type="Proteomes" id="UP000297549">
    <property type="component" value="Unassembled WGS sequence"/>
</dbReference>
<sequence length="1142" mass="116146">MTQFSSGSIPKLGRLLLLLLGLLATLTAAATAPAAAVTVSVTQPTNNSVVTTIRPVYAGTTGPNTAVTVWVDGGVTRISVTSDASGNWQVRQPTNLSNQFHTVHAVVGTLNSNVVNFTVTPAAPTLTSTTPGGGPEGDTFALTGANLYGVTSIKFDKNPSNPGNVTATSGFTISDDGTQITGIVIPFGARSGLMTVTAPGGISNGIFFDAYLRITVNRLVRQTPTAASTNANSVAFRMILTNSPQPALSASNFTLVASAGITGASITSAAPFSFGSPTYDIVVNTGTGEGTISVQLTSNTPGATRMVSNLPYTAGEVYTIDRTAPTAAAVLSSPLNGAITSGQPAYSGTAEALSRVTVLVDGTSVGTATTTAAGDWTLTQPTPLAAGTHTISTTLQDQAGNDGPAGAASTFVVDLTPTVLTLTPGSAPIGGTISLSGTNLTGVTTITFEKSPNVSTYPTTTSGFVINAAGTQITGIVVPVGAKSGNLTVTSPNGTSSPQFFALVQDLVITGNQTIPPGSYNSITIGSGSTATLSSNVTVTFQLTVADGGTLNTSTYVIGGNGSFTLASGGTLSTANANGIAASGATGAIQTTGTRSFSTDASYSYAGSGAMVTGSGLPSQVRNLTINNFASPVTLSAPVSVAQVVTIGSSGNLVLNGNALTLLSSGAGTAMVVNSGTGIISGNTAVVQRYIDPSLNSGLGYRHYSSPVAAATFADLATGTYTPVVNPDYNTLGNAVTPFPTVFGYNEARLVGTSPITQNFDYGYFSPEALSSNLVRGRGYTGNLDAGSLVDLVGTLNTGSVAVGALTRGTETNSGWHFLGNPYPAPLDWKKVRVNLPTGMIDAVYVYKSTDQYGGTYQVFQNGFGSLPGGIIGSMQGFFVRVSQTVNSFNFISAWRSTTLENPVFNRPAADLRPALQLDLVSSQGTHDPTYVYFEEGATAGLDDHYDAEKLPNTTGLNLASVAVGKGLAVNGLPLMPATLVPLTVGVPVTGSYTLQAASLANFGSTPVYLLDAETGQQVDLTKQSTYRFSASNAALITGRFTLSFGALRPLATNPATLAADVSVYPNPAHEQFSVLIPAVSGATQVEADLLNSLGQVVSHHTAPLPAAGTSLSVSAKGVKAGVYTLRLRAGTTTLTKRVIVQ</sequence>
<reference evidence="4 5" key="1">
    <citation type="submission" date="2019-04" db="EMBL/GenBank/DDBJ databases">
        <authorList>
            <person name="Feng G."/>
            <person name="Zhang J."/>
            <person name="Zhu H."/>
        </authorList>
    </citation>
    <scope>NUCLEOTIDE SEQUENCE [LARGE SCALE GENOMIC DNA]</scope>
    <source>
        <strain evidence="4 5">JCM 31653</strain>
    </source>
</reference>
<proteinExistence type="predicted"/>
<dbReference type="Pfam" id="PF19077">
    <property type="entry name" value="Big_13"/>
    <property type="match status" value="1"/>
</dbReference>
<dbReference type="EMBL" id="SRLC01000002">
    <property type="protein sequence ID" value="TGE22227.1"/>
    <property type="molecule type" value="Genomic_DNA"/>
</dbReference>
<name>A0A4Z0PWZ2_9BACT</name>
<dbReference type="AlphaFoldDB" id="A0A4Z0PWZ2"/>
<feature type="signal peptide" evidence="1">
    <location>
        <begin position="1"/>
        <end position="30"/>
    </location>
</feature>
<evidence type="ECO:0000259" key="2">
    <source>
        <dbReference type="Pfam" id="PF18962"/>
    </source>
</evidence>
<feature type="domain" description="Bacterial Ig-like" evidence="3">
    <location>
        <begin position="339"/>
        <end position="414"/>
    </location>
</feature>
<evidence type="ECO:0000313" key="4">
    <source>
        <dbReference type="EMBL" id="TGE22227.1"/>
    </source>
</evidence>
<dbReference type="Pfam" id="PF18962">
    <property type="entry name" value="Por_Secre_tail"/>
    <property type="match status" value="1"/>
</dbReference>
<feature type="chain" id="PRO_5021288709" evidence="1">
    <location>
        <begin position="31"/>
        <end position="1142"/>
    </location>
</feature>
<comment type="caution">
    <text evidence="4">The sequence shown here is derived from an EMBL/GenBank/DDBJ whole genome shotgun (WGS) entry which is preliminary data.</text>
</comment>
<accession>A0A4Z0PWZ2</accession>
<organism evidence="4 5">
    <name type="scientific">Hymenobacter aquaticus</name>
    <dbReference type="NCBI Taxonomy" id="1867101"/>
    <lineage>
        <taxon>Bacteria</taxon>
        <taxon>Pseudomonadati</taxon>
        <taxon>Bacteroidota</taxon>
        <taxon>Cytophagia</taxon>
        <taxon>Cytophagales</taxon>
        <taxon>Hymenobacteraceae</taxon>
        <taxon>Hymenobacter</taxon>
    </lineage>
</organism>
<dbReference type="NCBIfam" id="TIGR04183">
    <property type="entry name" value="Por_Secre_tail"/>
    <property type="match status" value="1"/>
</dbReference>
<gene>
    <name evidence="4" type="ORF">E5K00_18440</name>
</gene>
<dbReference type="OrthoDB" id="5524298at2"/>
<dbReference type="InterPro" id="IPR026444">
    <property type="entry name" value="Secre_tail"/>
</dbReference>